<feature type="compositionally biased region" description="Polar residues" evidence="1">
    <location>
        <begin position="248"/>
        <end position="260"/>
    </location>
</feature>
<feature type="region of interest" description="Disordered" evidence="1">
    <location>
        <begin position="1"/>
        <end position="60"/>
    </location>
</feature>
<organism evidence="2 3">
    <name type="scientific">Cylindrobasidium torrendii FP15055 ss-10</name>
    <dbReference type="NCBI Taxonomy" id="1314674"/>
    <lineage>
        <taxon>Eukaryota</taxon>
        <taxon>Fungi</taxon>
        <taxon>Dikarya</taxon>
        <taxon>Basidiomycota</taxon>
        <taxon>Agaricomycotina</taxon>
        <taxon>Agaricomycetes</taxon>
        <taxon>Agaricomycetidae</taxon>
        <taxon>Agaricales</taxon>
        <taxon>Marasmiineae</taxon>
        <taxon>Physalacriaceae</taxon>
        <taxon>Cylindrobasidium</taxon>
    </lineage>
</organism>
<evidence type="ECO:0000256" key="1">
    <source>
        <dbReference type="SAM" id="MobiDB-lite"/>
    </source>
</evidence>
<evidence type="ECO:0000313" key="3">
    <source>
        <dbReference type="Proteomes" id="UP000054007"/>
    </source>
</evidence>
<keyword evidence="3" id="KW-1185">Reference proteome</keyword>
<proteinExistence type="predicted"/>
<evidence type="ECO:0000313" key="2">
    <source>
        <dbReference type="EMBL" id="KIY61381.1"/>
    </source>
</evidence>
<name>A0A0D7AVT0_9AGAR</name>
<dbReference type="AlphaFoldDB" id="A0A0D7AVT0"/>
<gene>
    <name evidence="2" type="ORF">CYLTODRAFT_495278</name>
</gene>
<accession>A0A0D7AVT0</accession>
<evidence type="ECO:0008006" key="4">
    <source>
        <dbReference type="Google" id="ProtNLM"/>
    </source>
</evidence>
<feature type="compositionally biased region" description="Basic and acidic residues" evidence="1">
    <location>
        <begin position="347"/>
        <end position="357"/>
    </location>
</feature>
<feature type="compositionally biased region" description="Acidic residues" evidence="1">
    <location>
        <begin position="11"/>
        <end position="37"/>
    </location>
</feature>
<feature type="region of interest" description="Disordered" evidence="1">
    <location>
        <begin position="248"/>
        <end position="268"/>
    </location>
</feature>
<dbReference type="Proteomes" id="UP000054007">
    <property type="component" value="Unassembled WGS sequence"/>
</dbReference>
<reference evidence="2 3" key="1">
    <citation type="journal article" date="2015" name="Fungal Genet. Biol.">
        <title>Evolution of novel wood decay mechanisms in Agaricales revealed by the genome sequences of Fistulina hepatica and Cylindrobasidium torrendii.</title>
        <authorList>
            <person name="Floudas D."/>
            <person name="Held B.W."/>
            <person name="Riley R."/>
            <person name="Nagy L.G."/>
            <person name="Koehler G."/>
            <person name="Ransdell A.S."/>
            <person name="Younus H."/>
            <person name="Chow J."/>
            <person name="Chiniquy J."/>
            <person name="Lipzen A."/>
            <person name="Tritt A."/>
            <person name="Sun H."/>
            <person name="Haridas S."/>
            <person name="LaButti K."/>
            <person name="Ohm R.A."/>
            <person name="Kues U."/>
            <person name="Blanchette R.A."/>
            <person name="Grigoriev I.V."/>
            <person name="Minto R.E."/>
            <person name="Hibbett D.S."/>
        </authorList>
    </citation>
    <scope>NUCLEOTIDE SEQUENCE [LARGE SCALE GENOMIC DNA]</scope>
    <source>
        <strain evidence="2 3">FP15055 ss-10</strain>
    </source>
</reference>
<protein>
    <recommendedName>
        <fullName evidence="4">Chromatin elongation factor spt5</fullName>
    </recommendedName>
</protein>
<sequence>MSIFVSTEAFEGNEPEYSEVEEDEDVVHELIFDEDDHLELPDTQTTSQSAGRSPTPRNDQAERTFATVIARYGRSTSSSALSSLDDEHASTLRQDIGAQFFSQDTICRIAADAEGFPMFSFSVQNSDYAKTLPLLLRDSASSSCHLVQSWITMEPRPLLYVLLSSPSVHKIVDHMRRFFKSIRTDTMLAIPHEERLATLRLGGDICSFKDRWVLVSRGVHAGDVGYAISEGEWIRVLLPHRPLYQVNRNESQAGPSSPASSCGDEEPWGVEETTAAVATDGDMDHAVFASPDTFPSQLLEQSHPQLVDDTPMAITTSPTQAIVQSTLESRAHVFHSQIREQRKRRRNAEQRYRSQKIRRDATSLGQCRRLPPRLLTTQEIDECTRVADGGYLRHRSFPKARFLDDLVVVECRRRSLAFPLHIDLCQRNLFLQSVCGLINKETLPPPRVNTSIFSVGERVRVVGEAHVGMILQVQEPVVRIELSDISDLTPRPAVCSTAAPAYIEYPVDKIIKIFDDFEQVDVVIQDEVRLSGWVLGEHAVAKIPSPYICILSRQEEFRSGRCEIFMQTDFVHPNTCRVAGVAALRDKIGDPQHDDNIVSSGSVPNLLGAFTGQCPWRGLTVRICNSRPAAIASPAAIEHRARTGSIVSGQIKANAHKGVRLEVQLHTVAGSPSVWLGVDEVVEESTQWPLLIYRPPTSREMKQGWAGKEEYWRVVMHQSRSFRALKTVPLPSSNVPANNVLSLPRPADWRYDTALEPFGFYACNVNDELAASRALEQDAIEAEHNRRGVKRPNHIVDTRPKAPQKDINWFVVYPAASSVRYTLEVRYSSGRTREVQGDKLEVRHPTRNAGKYHRLMYCICGPLRGRFFRKVKFNGGVAGAPNKTLDVREVIPDPAHIKPDEATETYALIAAEHLVVVFETNERCELNSCHDDYVVGTRTSMDKVLGCAKGWTAWLRDDGTYEKISKEESKMRDAIRREMLRG</sequence>
<feature type="region of interest" description="Disordered" evidence="1">
    <location>
        <begin position="335"/>
        <end position="357"/>
    </location>
</feature>
<dbReference type="EMBL" id="KN880959">
    <property type="protein sequence ID" value="KIY61381.1"/>
    <property type="molecule type" value="Genomic_DNA"/>
</dbReference>
<feature type="compositionally biased region" description="Polar residues" evidence="1">
    <location>
        <begin position="42"/>
        <end position="58"/>
    </location>
</feature>